<dbReference type="InterPro" id="IPR001100">
    <property type="entry name" value="Pyr_nuc-diS_OxRdtase"/>
</dbReference>
<keyword evidence="7" id="KW-1015">Disulfide bond</keyword>
<evidence type="ECO:0000256" key="7">
    <source>
        <dbReference type="ARBA" id="ARBA00023157"/>
    </source>
</evidence>
<evidence type="ECO:0000259" key="11">
    <source>
        <dbReference type="Pfam" id="PF02852"/>
    </source>
</evidence>
<dbReference type="PRINTS" id="PR00368">
    <property type="entry name" value="FADPNR"/>
</dbReference>
<evidence type="ECO:0000256" key="2">
    <source>
        <dbReference type="ARBA" id="ARBA00012608"/>
    </source>
</evidence>
<accession>A0ABS5QHT1</accession>
<proteinExistence type="inferred from homology"/>
<evidence type="ECO:0000256" key="8">
    <source>
        <dbReference type="ARBA" id="ARBA00023284"/>
    </source>
</evidence>
<dbReference type="InterPro" id="IPR016156">
    <property type="entry name" value="FAD/NAD-linked_Rdtase_dimer_sf"/>
</dbReference>
<dbReference type="PANTHER" id="PTHR22912:SF151">
    <property type="entry name" value="DIHYDROLIPOYL DEHYDROGENASE, MITOCHONDRIAL"/>
    <property type="match status" value="1"/>
</dbReference>
<evidence type="ECO:0000259" key="12">
    <source>
        <dbReference type="Pfam" id="PF07992"/>
    </source>
</evidence>
<dbReference type="PRINTS" id="PR00411">
    <property type="entry name" value="PNDRDTASEI"/>
</dbReference>
<dbReference type="InterPro" id="IPR004099">
    <property type="entry name" value="Pyr_nucl-diS_OxRdtase_dimer"/>
</dbReference>
<feature type="domain" description="FAD/NAD(P)-binding" evidence="12">
    <location>
        <begin position="55"/>
        <end position="375"/>
    </location>
</feature>
<feature type="domain" description="Pyridine nucleotide-disulphide oxidoreductase dimerisation" evidence="11">
    <location>
        <begin position="394"/>
        <end position="503"/>
    </location>
</feature>
<dbReference type="Gene3D" id="3.30.390.30">
    <property type="match status" value="1"/>
</dbReference>
<evidence type="ECO:0000256" key="3">
    <source>
        <dbReference type="ARBA" id="ARBA00022630"/>
    </source>
</evidence>
<evidence type="ECO:0000256" key="4">
    <source>
        <dbReference type="ARBA" id="ARBA00022827"/>
    </source>
</evidence>
<evidence type="ECO:0000256" key="10">
    <source>
        <dbReference type="RuleBase" id="RU003692"/>
    </source>
</evidence>
<dbReference type="GO" id="GO:0004148">
    <property type="term" value="F:dihydrolipoyl dehydrogenase (NADH) activity"/>
    <property type="evidence" value="ECO:0007669"/>
    <property type="project" value="UniProtKB-EC"/>
</dbReference>
<dbReference type="PIRSF" id="PIRSF000350">
    <property type="entry name" value="Mercury_reductase_MerA"/>
    <property type="match status" value="1"/>
</dbReference>
<dbReference type="Gene3D" id="3.50.50.60">
    <property type="entry name" value="FAD/NAD(P)-binding domain"/>
    <property type="match status" value="2"/>
</dbReference>
<evidence type="ECO:0000313" key="13">
    <source>
        <dbReference type="EMBL" id="MBS7813159.1"/>
    </source>
</evidence>
<protein>
    <recommendedName>
        <fullName evidence="2 10">Dihydrolipoyl dehydrogenase</fullName>
        <ecNumber evidence="2 10">1.8.1.4</ecNumber>
    </recommendedName>
</protein>
<dbReference type="InterPro" id="IPR036188">
    <property type="entry name" value="FAD/NAD-bd_sf"/>
</dbReference>
<keyword evidence="4 10" id="KW-0274">FAD</keyword>
<evidence type="ECO:0000256" key="5">
    <source>
        <dbReference type="ARBA" id="ARBA00023002"/>
    </source>
</evidence>
<evidence type="ECO:0000313" key="14">
    <source>
        <dbReference type="Proteomes" id="UP000766336"/>
    </source>
</evidence>
<dbReference type="PROSITE" id="PS00076">
    <property type="entry name" value="PYRIDINE_REDOX_1"/>
    <property type="match status" value="1"/>
</dbReference>
<dbReference type="EC" id="1.8.1.4" evidence="2 10"/>
<dbReference type="NCBIfam" id="TIGR01350">
    <property type="entry name" value="lipoamide_DH"/>
    <property type="match status" value="1"/>
</dbReference>
<dbReference type="Pfam" id="PF02852">
    <property type="entry name" value="Pyr_redox_dim"/>
    <property type="match status" value="1"/>
</dbReference>
<keyword evidence="5 10" id="KW-0560">Oxidoreductase</keyword>
<dbReference type="Proteomes" id="UP000766336">
    <property type="component" value="Unassembled WGS sequence"/>
</dbReference>
<keyword evidence="8 10" id="KW-0676">Redox-active center</keyword>
<comment type="cofactor">
    <cofactor evidence="10">
        <name>FAD</name>
        <dbReference type="ChEBI" id="CHEBI:57692"/>
    </cofactor>
    <text evidence="10">Binds 1 FAD per subunit.</text>
</comment>
<dbReference type="PANTHER" id="PTHR22912">
    <property type="entry name" value="DISULFIDE OXIDOREDUCTASE"/>
    <property type="match status" value="1"/>
</dbReference>
<dbReference type="InterPro" id="IPR023753">
    <property type="entry name" value="FAD/NAD-binding_dom"/>
</dbReference>
<dbReference type="SUPFAM" id="SSF55424">
    <property type="entry name" value="FAD/NAD-linked reductases, dimerisation (C-terminal) domain"/>
    <property type="match status" value="1"/>
</dbReference>
<keyword evidence="6 10" id="KW-0520">NAD</keyword>
<gene>
    <name evidence="13" type="ORF">KHU32_19595</name>
</gene>
<evidence type="ECO:0000256" key="1">
    <source>
        <dbReference type="ARBA" id="ARBA00007532"/>
    </source>
</evidence>
<keyword evidence="3 10" id="KW-0285">Flavoprotein</keyword>
<dbReference type="Pfam" id="PF07992">
    <property type="entry name" value="Pyr_redox_2"/>
    <property type="match status" value="1"/>
</dbReference>
<comment type="similarity">
    <text evidence="1 10">Belongs to the class-I pyridine nucleotide-disulfide oxidoreductase family.</text>
</comment>
<evidence type="ECO:0000256" key="6">
    <source>
        <dbReference type="ARBA" id="ARBA00023027"/>
    </source>
</evidence>
<evidence type="ECO:0000256" key="9">
    <source>
        <dbReference type="ARBA" id="ARBA00049187"/>
    </source>
</evidence>
<comment type="catalytic activity">
    <reaction evidence="9 10">
        <text>N(6)-[(R)-dihydrolipoyl]-L-lysyl-[protein] + NAD(+) = N(6)-[(R)-lipoyl]-L-lysyl-[protein] + NADH + H(+)</text>
        <dbReference type="Rhea" id="RHEA:15045"/>
        <dbReference type="Rhea" id="RHEA-COMP:10474"/>
        <dbReference type="Rhea" id="RHEA-COMP:10475"/>
        <dbReference type="ChEBI" id="CHEBI:15378"/>
        <dbReference type="ChEBI" id="CHEBI:57540"/>
        <dbReference type="ChEBI" id="CHEBI:57945"/>
        <dbReference type="ChEBI" id="CHEBI:83099"/>
        <dbReference type="ChEBI" id="CHEBI:83100"/>
        <dbReference type="EC" id="1.8.1.4"/>
    </reaction>
</comment>
<dbReference type="InterPro" id="IPR006258">
    <property type="entry name" value="Lipoamide_DH"/>
</dbReference>
<dbReference type="InterPro" id="IPR050151">
    <property type="entry name" value="Class-I_Pyr_Nuc-Dis_Oxidored"/>
</dbReference>
<comment type="miscellaneous">
    <text evidence="10">The active site is a redox-active disulfide bond.</text>
</comment>
<comment type="caution">
    <text evidence="13">The sequence shown here is derived from an EMBL/GenBank/DDBJ whole genome shotgun (WGS) entry which is preliminary data.</text>
</comment>
<dbReference type="EMBL" id="JAHCDA010000004">
    <property type="protein sequence ID" value="MBS7813159.1"/>
    <property type="molecule type" value="Genomic_DNA"/>
</dbReference>
<name>A0ABS5QHT1_9PROT</name>
<keyword evidence="14" id="KW-1185">Reference proteome</keyword>
<organism evidence="13 14">
    <name type="scientific">Roseococcus pinisoli</name>
    <dbReference type="NCBI Taxonomy" id="2835040"/>
    <lineage>
        <taxon>Bacteria</taxon>
        <taxon>Pseudomonadati</taxon>
        <taxon>Pseudomonadota</taxon>
        <taxon>Alphaproteobacteria</taxon>
        <taxon>Acetobacterales</taxon>
        <taxon>Roseomonadaceae</taxon>
        <taxon>Roseococcus</taxon>
    </lineage>
</organism>
<reference evidence="13 14" key="1">
    <citation type="submission" date="2021-05" db="EMBL/GenBank/DDBJ databases">
        <title>Roseococcus sp. XZZS9, whole genome shotgun sequencing project.</title>
        <authorList>
            <person name="Zhao G."/>
            <person name="Shen L."/>
        </authorList>
    </citation>
    <scope>NUCLEOTIDE SEQUENCE [LARGE SCALE GENOMIC DNA]</scope>
    <source>
        <strain evidence="13 14">XZZS9</strain>
    </source>
</reference>
<dbReference type="InterPro" id="IPR012999">
    <property type="entry name" value="Pyr_OxRdtase_I_AS"/>
</dbReference>
<sequence>MAAASWAGGSPVEPSAEGAYHGGPLPPACTGAPGASVCAGFLRGTLMSATVPDSFDVIVIGAGPGGYVCAIRAAQLGMKVACVEKRATLGGTCLNVGCIPSKALLHSTEHFEEAKHKLETHGVIVGEVRYDLEKMMGHKTKVVDANVKGVEFLFKKNKITWLKGAGSITAPGKVAVDGKEYAAKHIVIATGSESVPLPGVEVDEKRIVTSTGALELEKVPGHLVVIGGGVIGLELGSVWQRLGAQVTVVEFMDRLAPGLDLEIGKQFERAMTKQGMKLKLKTKVTGAKASDSGVELTLAPAAGGAEEKLSADIVLLAIGRRPHLAGLGLDKVGVKLDERGRVEVDGHFATNVPGIYAIGDCITGAMLAHKAEDEGSALAEMIAGQKPHINYNAIPSVIYTWPEVAAVGETEEQLKARGVAYKVGKFPFLANGRARAMAETDGLVKIIADAKTDLVLGGHIIGPDAGTLIAELAMAIEFGASSEDVARTCHAHPTLNEAVKEAALAVEGRALHI</sequence>
<dbReference type="SUPFAM" id="SSF51905">
    <property type="entry name" value="FAD/NAD(P)-binding domain"/>
    <property type="match status" value="1"/>
</dbReference>